<organism evidence="2 3">
    <name type="scientific">Parnassius mnemosyne</name>
    <name type="common">clouded apollo</name>
    <dbReference type="NCBI Taxonomy" id="213953"/>
    <lineage>
        <taxon>Eukaryota</taxon>
        <taxon>Metazoa</taxon>
        <taxon>Ecdysozoa</taxon>
        <taxon>Arthropoda</taxon>
        <taxon>Hexapoda</taxon>
        <taxon>Insecta</taxon>
        <taxon>Pterygota</taxon>
        <taxon>Neoptera</taxon>
        <taxon>Endopterygota</taxon>
        <taxon>Lepidoptera</taxon>
        <taxon>Glossata</taxon>
        <taxon>Ditrysia</taxon>
        <taxon>Papilionoidea</taxon>
        <taxon>Papilionidae</taxon>
        <taxon>Parnassiinae</taxon>
        <taxon>Parnassini</taxon>
        <taxon>Parnassius</taxon>
        <taxon>Driopa</taxon>
    </lineage>
</organism>
<keyword evidence="3" id="KW-1185">Reference proteome</keyword>
<sequence length="394" mass="45014">MTEEMNKQSLRDSITRKTSAKGQITKFKNNLNSISCLMELNNVQLTELHLKLTKFEALSMKVDDLQSEVEQNENIEQLVSKFWELEEAPKKSIISEDESECERHFLANTIRDEEGADDPQQLIYIQKSVSNALKLGCFNLRKYKSNHPYVFDNLDINKQDSLTISESSSTLGLGWKPSSDTLHFPIRVTQEPDVPITKRFIMSNSFKIFDPLDVLSPVIIVPKMMLQRIWKENLEWNQPLPSEIKKEWTKFTDNLKFLSNLQILSEILEHASPLSWRYVPTDLNPADFISRGINAKNIMSLSLWWSGATFLLENEIKWPVLNAKESDPLPELKVHSAIINDNASPLSWKLGRVLRLITGSDGTARVADITTNKGCVRRSLVRLCNLPTAEELQG</sequence>
<evidence type="ECO:0000313" key="3">
    <source>
        <dbReference type="Proteomes" id="UP001314205"/>
    </source>
</evidence>
<accession>A0AAV1LLW8</accession>
<dbReference type="Pfam" id="PF18701">
    <property type="entry name" value="DUF5641"/>
    <property type="match status" value="1"/>
</dbReference>
<protein>
    <recommendedName>
        <fullName evidence="1">DUF5641 domain-containing protein</fullName>
    </recommendedName>
</protein>
<dbReference type="AlphaFoldDB" id="A0AAV1LLW8"/>
<comment type="caution">
    <text evidence="2">The sequence shown here is derived from an EMBL/GenBank/DDBJ whole genome shotgun (WGS) entry which is preliminary data.</text>
</comment>
<dbReference type="InterPro" id="IPR040676">
    <property type="entry name" value="DUF5641"/>
</dbReference>
<evidence type="ECO:0000259" key="1">
    <source>
        <dbReference type="Pfam" id="PF18701"/>
    </source>
</evidence>
<feature type="domain" description="DUF5641" evidence="1">
    <location>
        <begin position="337"/>
        <end position="386"/>
    </location>
</feature>
<dbReference type="EMBL" id="CAVLGL010000092">
    <property type="protein sequence ID" value="CAK1595287.1"/>
    <property type="molecule type" value="Genomic_DNA"/>
</dbReference>
<dbReference type="Pfam" id="PF05380">
    <property type="entry name" value="Peptidase_A17"/>
    <property type="match status" value="1"/>
</dbReference>
<proteinExistence type="predicted"/>
<reference evidence="2 3" key="1">
    <citation type="submission" date="2023-11" db="EMBL/GenBank/DDBJ databases">
        <authorList>
            <person name="Hedman E."/>
            <person name="Englund M."/>
            <person name="Stromberg M."/>
            <person name="Nyberg Akerstrom W."/>
            <person name="Nylinder S."/>
            <person name="Jareborg N."/>
            <person name="Kallberg Y."/>
            <person name="Kronander E."/>
        </authorList>
    </citation>
    <scope>NUCLEOTIDE SEQUENCE [LARGE SCALE GENOMIC DNA]</scope>
</reference>
<dbReference type="InterPro" id="IPR008042">
    <property type="entry name" value="Retrotrans_Pao"/>
</dbReference>
<gene>
    <name evidence="2" type="ORF">PARMNEM_LOCUS14789</name>
</gene>
<dbReference type="Proteomes" id="UP001314205">
    <property type="component" value="Unassembled WGS sequence"/>
</dbReference>
<name>A0AAV1LLW8_9NEOP</name>
<dbReference type="PANTHER" id="PTHR47331">
    <property type="entry name" value="PHD-TYPE DOMAIN-CONTAINING PROTEIN"/>
    <property type="match status" value="1"/>
</dbReference>
<evidence type="ECO:0000313" key="2">
    <source>
        <dbReference type="EMBL" id="CAK1595287.1"/>
    </source>
</evidence>